<proteinExistence type="predicted"/>
<keyword evidence="4" id="KW-1185">Reference proteome</keyword>
<dbReference type="RefSeq" id="WP_216327022.1">
    <property type="nucleotide sequence ID" value="NZ_JAHKRT010000009.1"/>
</dbReference>
<name>A0ABS6BPP9_9SPHN</name>
<dbReference type="EMBL" id="JAHKRT010000009">
    <property type="protein sequence ID" value="MBU3079239.1"/>
    <property type="molecule type" value="Genomic_DNA"/>
</dbReference>
<evidence type="ECO:0000259" key="1">
    <source>
        <dbReference type="Pfam" id="PF02625"/>
    </source>
</evidence>
<dbReference type="InterPro" id="IPR027051">
    <property type="entry name" value="XdhC_Rossmann_dom"/>
</dbReference>
<reference evidence="3 4" key="1">
    <citation type="submission" date="2021-06" db="EMBL/GenBank/DDBJ databases">
        <title>Sphingomonas sp. XMGL2, whole genome shotgun sequencing project.</title>
        <authorList>
            <person name="Zhao G."/>
            <person name="Shen L."/>
        </authorList>
    </citation>
    <scope>NUCLEOTIDE SEQUENCE [LARGE SCALE GENOMIC DNA]</scope>
    <source>
        <strain evidence="3 4">XMGL2</strain>
    </source>
</reference>
<dbReference type="InterPro" id="IPR052698">
    <property type="entry name" value="MoCofactor_Util/Proc"/>
</dbReference>
<feature type="domain" description="XdhC Rossmann" evidence="2">
    <location>
        <begin position="162"/>
        <end position="303"/>
    </location>
</feature>
<feature type="domain" description="XdhC- CoxI" evidence="1">
    <location>
        <begin position="37"/>
        <end position="103"/>
    </location>
</feature>
<evidence type="ECO:0000259" key="2">
    <source>
        <dbReference type="Pfam" id="PF13478"/>
    </source>
</evidence>
<sequence>MAGIALEEQAAIGRPRPHPIDQTADAEAVLAHLVAARATGRGAVLVAITGLTASSVRGLGALMAVLPDGGYAGSFSGGCIEAAIVGEALDALDAGQPRQVRFGAGSPYIDVRLPCGGGVDLTFLPNPDAALIDGVLTDLRARRPAQLALGAAEFHYVPRLRVIVVGQGAETVALTDLTRAFGGAVDVVTPQPAIVEEAAAAGARARLIRTPGEIGTLSADPWTAIALLFHDHDWELAVLRAALASPAFWIGAMGGAKTRAARIAMLAAAGVAPADIARVRSPIGLIPSARDPSTLALSALAEIVAAYRAAGTA</sequence>
<evidence type="ECO:0000313" key="3">
    <source>
        <dbReference type="EMBL" id="MBU3079239.1"/>
    </source>
</evidence>
<organism evidence="3 4">
    <name type="scientific">Sphingomonas quercus</name>
    <dbReference type="NCBI Taxonomy" id="2842451"/>
    <lineage>
        <taxon>Bacteria</taxon>
        <taxon>Pseudomonadati</taxon>
        <taxon>Pseudomonadota</taxon>
        <taxon>Alphaproteobacteria</taxon>
        <taxon>Sphingomonadales</taxon>
        <taxon>Sphingomonadaceae</taxon>
        <taxon>Sphingomonas</taxon>
    </lineage>
</organism>
<comment type="caution">
    <text evidence="3">The sequence shown here is derived from an EMBL/GenBank/DDBJ whole genome shotgun (WGS) entry which is preliminary data.</text>
</comment>
<dbReference type="PANTHER" id="PTHR30388:SF4">
    <property type="entry name" value="MOLYBDENUM COFACTOR INSERTION CHAPERONE PAOD"/>
    <property type="match status" value="1"/>
</dbReference>
<dbReference type="Pfam" id="PF13478">
    <property type="entry name" value="XdhC_C"/>
    <property type="match status" value="1"/>
</dbReference>
<accession>A0ABS6BPP9</accession>
<protein>
    <submittedName>
        <fullName evidence="3">XdhC family protein</fullName>
    </submittedName>
</protein>
<dbReference type="Pfam" id="PF02625">
    <property type="entry name" value="XdhC_CoxI"/>
    <property type="match status" value="1"/>
</dbReference>
<dbReference type="PANTHER" id="PTHR30388">
    <property type="entry name" value="ALDEHYDE OXIDOREDUCTASE MOLYBDENUM COFACTOR ASSEMBLY PROTEIN"/>
    <property type="match status" value="1"/>
</dbReference>
<dbReference type="InterPro" id="IPR003777">
    <property type="entry name" value="XdhC_CoxI"/>
</dbReference>
<dbReference type="Proteomes" id="UP000776276">
    <property type="component" value="Unassembled WGS sequence"/>
</dbReference>
<evidence type="ECO:0000313" key="4">
    <source>
        <dbReference type="Proteomes" id="UP000776276"/>
    </source>
</evidence>
<gene>
    <name evidence="3" type="ORF">KOF26_15375</name>
</gene>